<dbReference type="InterPro" id="IPR002295">
    <property type="entry name" value="N4/N6-MTase_EcoPI_Mod-like"/>
</dbReference>
<sequence length="658" mass="74825">MEKLKMHSPNLTEDNIARIREMFPGCVTEAESEDGSVKLAVDFDQLRQELSDVIVEGPQERYHLNWPGKREALLTANAPIAKTLRPCREESIDFDTTQNLFIEGDNLDALKLLQETYLGKVKMIYIDPPYNTGKDFIYKDSFASEQITYEESSGERSEEGARLVANPEGNGRFHSNWLTMIAPRIRLAKNMLAQDGAIFVSCDEGEHPRLRLLMDEAFGQSNFVADMVWAAGRKNDSRLVSVSHEYIVCYARDVEYLRTKQATWRQRKKGLDEIYAQYERLKRQNGKDYKAMTEGMKEWYRSLSDSHPSKAHKHYAHVDARGVYFPDNISWPGGGGPKYEVLHPVTKKPVKIPSRGWMTSDPKRMQEWIDDDRVHFGDDENAVPCIKSYLKDKEQQTPYSVFYQDGRAASKRLRALMDGDLFDFPKDELVLQEIVEMLTEGDDIVIDFFAGSSTTAHSVMLQNATDGGNRRFVMVQLDEKANEDSAAYKAGFKSIPEVSRERIRRAGKSVISGACHEGWNKDIGFRVLKIDTSNMADVYYAPDALDKANLDLFVDNIKPDRTAEDLLFQVMLDWGVDLALPIEKKTIQDKEVFFVDENALAACFDAHGGIDEDFVKELAKHQPLRVVFRDAGFKDSAVKINVEQIFKLLSPGTEVKSI</sequence>
<evidence type="ECO:0000256" key="6">
    <source>
        <dbReference type="ARBA" id="ARBA00047942"/>
    </source>
</evidence>
<protein>
    <recommendedName>
        <fullName evidence="2">site-specific DNA-methyltransferase (adenine-specific)</fullName>
        <ecNumber evidence="2">2.1.1.72</ecNumber>
    </recommendedName>
</protein>
<evidence type="ECO:0000313" key="9">
    <source>
        <dbReference type="Proteomes" id="UP000826050"/>
    </source>
</evidence>
<gene>
    <name evidence="8" type="ORF">FE795_02050</name>
</gene>
<dbReference type="RefSeq" id="WP_230406239.1">
    <property type="nucleotide sequence ID" value="NZ_CP049362.1"/>
</dbReference>
<keyword evidence="5" id="KW-0949">S-adenosyl-L-methionine</keyword>
<dbReference type="EC" id="2.1.1.72" evidence="2"/>
<evidence type="ECO:0000256" key="4">
    <source>
        <dbReference type="ARBA" id="ARBA00022679"/>
    </source>
</evidence>
<keyword evidence="3" id="KW-0489">Methyltransferase</keyword>
<keyword evidence="4" id="KW-0808">Transferase</keyword>
<dbReference type="PRINTS" id="PR00506">
    <property type="entry name" value="D21N6MTFRASE"/>
</dbReference>
<evidence type="ECO:0000256" key="3">
    <source>
        <dbReference type="ARBA" id="ARBA00022603"/>
    </source>
</evidence>
<evidence type="ECO:0000259" key="7">
    <source>
        <dbReference type="Pfam" id="PF01555"/>
    </source>
</evidence>
<dbReference type="InterPro" id="IPR002941">
    <property type="entry name" value="DNA_methylase_N4/N6"/>
</dbReference>
<dbReference type="EMBL" id="CP049362">
    <property type="protein sequence ID" value="QXX77916.1"/>
    <property type="molecule type" value="Genomic_DNA"/>
</dbReference>
<accession>A0ABX8SPH0</accession>
<comment type="catalytic activity">
    <reaction evidence="6">
        <text>a 2'-deoxyadenosine in DNA + S-adenosyl-L-methionine = an N(6)-methyl-2'-deoxyadenosine in DNA + S-adenosyl-L-homocysteine + H(+)</text>
        <dbReference type="Rhea" id="RHEA:15197"/>
        <dbReference type="Rhea" id="RHEA-COMP:12418"/>
        <dbReference type="Rhea" id="RHEA-COMP:12419"/>
        <dbReference type="ChEBI" id="CHEBI:15378"/>
        <dbReference type="ChEBI" id="CHEBI:57856"/>
        <dbReference type="ChEBI" id="CHEBI:59789"/>
        <dbReference type="ChEBI" id="CHEBI:90615"/>
        <dbReference type="ChEBI" id="CHEBI:90616"/>
        <dbReference type="EC" id="2.1.1.72"/>
    </reaction>
</comment>
<proteinExistence type="inferred from homology"/>
<evidence type="ECO:0000256" key="2">
    <source>
        <dbReference type="ARBA" id="ARBA00011900"/>
    </source>
</evidence>
<dbReference type="Gene3D" id="3.40.50.150">
    <property type="entry name" value="Vaccinia Virus protein VP39"/>
    <property type="match status" value="1"/>
</dbReference>
<dbReference type="PROSITE" id="PS00092">
    <property type="entry name" value="N6_MTASE"/>
    <property type="match status" value="1"/>
</dbReference>
<feature type="domain" description="DNA methylase N-4/N-6" evidence="7">
    <location>
        <begin position="121"/>
        <end position="464"/>
    </location>
</feature>
<dbReference type="Proteomes" id="UP000826050">
    <property type="component" value="Chromosome"/>
</dbReference>
<dbReference type="InterPro" id="IPR029063">
    <property type="entry name" value="SAM-dependent_MTases_sf"/>
</dbReference>
<evidence type="ECO:0000256" key="1">
    <source>
        <dbReference type="ARBA" id="ARBA00006594"/>
    </source>
</evidence>
<comment type="similarity">
    <text evidence="1">Belongs to the N(4)/N(6)-methyltransferase family.</text>
</comment>
<dbReference type="Pfam" id="PF01555">
    <property type="entry name" value="N6_N4_Mtase"/>
    <property type="match status" value="1"/>
</dbReference>
<reference evidence="8 9" key="1">
    <citation type="submission" date="2020-02" db="EMBL/GenBank/DDBJ databases">
        <title>Partial ammonium oxidation to N2 by heterotrophic bacteria.</title>
        <authorList>
            <person name="Wu M."/>
        </authorList>
    </citation>
    <scope>NUCLEOTIDE SEQUENCE [LARGE SCALE GENOMIC DNA]</scope>
    <source>
        <strain evidence="8 9">HO-1</strain>
    </source>
</reference>
<dbReference type="SUPFAM" id="SSF53335">
    <property type="entry name" value="S-adenosyl-L-methionine-dependent methyltransferases"/>
    <property type="match status" value="1"/>
</dbReference>
<name>A0ABX8SPH0_9BURK</name>
<evidence type="ECO:0000313" key="8">
    <source>
        <dbReference type="EMBL" id="QXX77916.1"/>
    </source>
</evidence>
<keyword evidence="9" id="KW-1185">Reference proteome</keyword>
<dbReference type="InterPro" id="IPR002052">
    <property type="entry name" value="DNA_methylase_N6_adenine_CS"/>
</dbReference>
<evidence type="ECO:0000256" key="5">
    <source>
        <dbReference type="ARBA" id="ARBA00022691"/>
    </source>
</evidence>
<dbReference type="PIRSF" id="PIRSF015855">
    <property type="entry name" value="TypeIII_Mtase_mKpnI"/>
    <property type="match status" value="1"/>
</dbReference>
<organism evidence="8 9">
    <name type="scientific">Alcaligenes ammonioxydans</name>
    <dbReference type="NCBI Taxonomy" id="2582914"/>
    <lineage>
        <taxon>Bacteria</taxon>
        <taxon>Pseudomonadati</taxon>
        <taxon>Pseudomonadota</taxon>
        <taxon>Betaproteobacteria</taxon>
        <taxon>Burkholderiales</taxon>
        <taxon>Alcaligenaceae</taxon>
        <taxon>Alcaligenes</taxon>
    </lineage>
</organism>